<sequence length="81" mass="9404">MSYKAGCIRYLLSKDEQVFISLILLMNTHKKTGIQKEEIWFSFSNPWDIAGAASFDFHTVQLNHSKQKWPEIGRSPISHHN</sequence>
<evidence type="ECO:0000313" key="2">
    <source>
        <dbReference type="Proteomes" id="UP000198897"/>
    </source>
</evidence>
<name>A0A1I2KMU2_9BACI</name>
<keyword evidence="2" id="KW-1185">Reference proteome</keyword>
<reference evidence="2" key="1">
    <citation type="submission" date="2016-10" db="EMBL/GenBank/DDBJ databases">
        <authorList>
            <person name="Varghese N."/>
            <person name="Submissions S."/>
        </authorList>
    </citation>
    <scope>NUCLEOTIDE SEQUENCE [LARGE SCALE GENOMIC DNA]</scope>
    <source>
        <strain evidence="2">FP5</strain>
    </source>
</reference>
<accession>A0A1I2KMU2</accession>
<dbReference type="Proteomes" id="UP000198897">
    <property type="component" value="Unassembled WGS sequence"/>
</dbReference>
<dbReference type="AlphaFoldDB" id="A0A1I2KMU2"/>
<dbReference type="RefSeq" id="WP_089750720.1">
    <property type="nucleotide sequence ID" value="NZ_FOOG01000005.1"/>
</dbReference>
<dbReference type="OrthoDB" id="264363at2"/>
<evidence type="ECO:0000313" key="1">
    <source>
        <dbReference type="EMBL" id="SFF68312.1"/>
    </source>
</evidence>
<dbReference type="Gene3D" id="3.40.50.1000">
    <property type="entry name" value="HAD superfamily/HAD-like"/>
    <property type="match status" value="1"/>
</dbReference>
<protein>
    <submittedName>
        <fullName evidence="1">Uncharacterized protein</fullName>
    </submittedName>
</protein>
<dbReference type="InterPro" id="IPR023214">
    <property type="entry name" value="HAD_sf"/>
</dbReference>
<organism evidence="1 2">
    <name type="scientific">Halobacillus alkaliphilus</name>
    <dbReference type="NCBI Taxonomy" id="396056"/>
    <lineage>
        <taxon>Bacteria</taxon>
        <taxon>Bacillati</taxon>
        <taxon>Bacillota</taxon>
        <taxon>Bacilli</taxon>
        <taxon>Bacillales</taxon>
        <taxon>Bacillaceae</taxon>
        <taxon>Halobacillus</taxon>
    </lineage>
</organism>
<proteinExistence type="predicted"/>
<gene>
    <name evidence="1" type="ORF">SAMN05216353_105101</name>
</gene>
<dbReference type="EMBL" id="FOOG01000005">
    <property type="protein sequence ID" value="SFF68312.1"/>
    <property type="molecule type" value="Genomic_DNA"/>
</dbReference>